<keyword evidence="1" id="KW-0472">Membrane</keyword>
<dbReference type="Gene3D" id="3.80.10.10">
    <property type="entry name" value="Ribonuclease Inhibitor"/>
    <property type="match status" value="1"/>
</dbReference>
<protein>
    <recommendedName>
        <fullName evidence="3">F-box domain-containing protein</fullName>
    </recommendedName>
</protein>
<dbReference type="OrthoDB" id="2757234at2759"/>
<name>A0A4Q9MBL4_9APHY</name>
<organism evidence="2">
    <name type="scientific">Dichomitus squalens</name>
    <dbReference type="NCBI Taxonomy" id="114155"/>
    <lineage>
        <taxon>Eukaryota</taxon>
        <taxon>Fungi</taxon>
        <taxon>Dikarya</taxon>
        <taxon>Basidiomycota</taxon>
        <taxon>Agaricomycotina</taxon>
        <taxon>Agaricomycetes</taxon>
        <taxon>Polyporales</taxon>
        <taxon>Polyporaceae</taxon>
        <taxon>Dichomitus</taxon>
    </lineage>
</organism>
<dbReference type="EMBL" id="ML143476">
    <property type="protein sequence ID" value="TBU24615.1"/>
    <property type="molecule type" value="Genomic_DNA"/>
</dbReference>
<dbReference type="InterPro" id="IPR032675">
    <property type="entry name" value="LRR_dom_sf"/>
</dbReference>
<evidence type="ECO:0008006" key="3">
    <source>
        <dbReference type="Google" id="ProtNLM"/>
    </source>
</evidence>
<reference evidence="2" key="1">
    <citation type="submission" date="2019-01" db="EMBL/GenBank/DDBJ databases">
        <title>Draft genome sequences of three monokaryotic isolates of the white-rot basidiomycete fungus Dichomitus squalens.</title>
        <authorList>
            <consortium name="DOE Joint Genome Institute"/>
            <person name="Lopez S.C."/>
            <person name="Andreopoulos B."/>
            <person name="Pangilinan J."/>
            <person name="Lipzen A."/>
            <person name="Riley R."/>
            <person name="Ahrendt S."/>
            <person name="Ng V."/>
            <person name="Barry K."/>
            <person name="Daum C."/>
            <person name="Grigoriev I.V."/>
            <person name="Hilden K.S."/>
            <person name="Makela M.R."/>
            <person name="de Vries R.P."/>
        </authorList>
    </citation>
    <scope>NUCLEOTIDE SEQUENCE [LARGE SCALE GENOMIC DNA]</scope>
    <source>
        <strain evidence="2">OM18370.1</strain>
    </source>
</reference>
<evidence type="ECO:0000256" key="1">
    <source>
        <dbReference type="SAM" id="Phobius"/>
    </source>
</evidence>
<dbReference type="AlphaFoldDB" id="A0A4Q9MBL4"/>
<feature type="transmembrane region" description="Helical" evidence="1">
    <location>
        <begin position="98"/>
        <end position="120"/>
    </location>
</feature>
<keyword evidence="1" id="KW-0812">Transmembrane</keyword>
<keyword evidence="1" id="KW-1133">Transmembrane helix</keyword>
<sequence>MKHWRDGSPALGSYRWTYVSWICRYWRWIALASPALWTTIWIDTGDRSRCNFAWVATSIERAAGAPLDVSVFLRPPGVKSWTTIRDLLLPSVSAIRRFAFTFCSGLIHEFTLTLFIMFVFSPKGSAEVLKLGDDSRERHSSAMLLEFLISKLRKKLRVLELKNLHLPTSPNLSACRSLRSLSIKGVFPHPNAVDLLSILSDCPRLDTLAVDFCHASTQITDRIQTSIPSVTMPSLRSLLIRGDLADTVYACDRILVPPTCIIQVFHRSVGRPLLPGIMLSIVLPKQAVFRSVISICTRVSLYIVGDIPSMEFDDSDGKMRICVHADIPSPGASTITQVWEDFTRMLSTVATTVFALGCDKLHQVTVDMWSDSLSRMPTLESLNVLGNVDVVDKMRESAPFPAAMFEALATVSTASETARCLRLRRIQLLFMVLDRTTEEAFLRALQRRASLGLRLERVTFVECYRTNPVGEDFKRRIQEYADVFVVYESSSADANANAFRMIDWKAPMTQRRKKGLFNYLTRLVSCGS</sequence>
<accession>A0A4Q9MBL4</accession>
<dbReference type="Proteomes" id="UP000292957">
    <property type="component" value="Unassembled WGS sequence"/>
</dbReference>
<dbReference type="SUPFAM" id="SSF52047">
    <property type="entry name" value="RNI-like"/>
    <property type="match status" value="1"/>
</dbReference>
<evidence type="ECO:0000313" key="2">
    <source>
        <dbReference type="EMBL" id="TBU24615.1"/>
    </source>
</evidence>
<gene>
    <name evidence="2" type="ORF">BD311DRAFT_701802</name>
</gene>
<proteinExistence type="predicted"/>